<feature type="region of interest" description="Disordered" evidence="1">
    <location>
        <begin position="171"/>
        <end position="195"/>
    </location>
</feature>
<feature type="compositionally biased region" description="Basic residues" evidence="1">
    <location>
        <begin position="171"/>
        <end position="187"/>
    </location>
</feature>
<dbReference type="Gene3D" id="3.50.50.60">
    <property type="entry name" value="FAD/NAD(P)-binding domain"/>
    <property type="match status" value="2"/>
</dbReference>
<dbReference type="EMBL" id="CP136862">
    <property type="protein sequence ID" value="WOJ90812.1"/>
    <property type="molecule type" value="Genomic_DNA"/>
</dbReference>
<evidence type="ECO:0000313" key="4">
    <source>
        <dbReference type="Proteomes" id="UP001626536"/>
    </source>
</evidence>
<dbReference type="PRINTS" id="PR00368">
    <property type="entry name" value="FADPNR"/>
</dbReference>
<evidence type="ECO:0000313" key="3">
    <source>
        <dbReference type="EMBL" id="WOJ90812.1"/>
    </source>
</evidence>
<reference evidence="3 4" key="1">
    <citation type="submission" date="2023-10" db="EMBL/GenBank/DDBJ databases">
        <title>Novel methanotroph of the genus Methylocapsa from a subarctic wetland.</title>
        <authorList>
            <person name="Belova S.E."/>
            <person name="Oshkin I.Y."/>
            <person name="Miroshnikov K."/>
            <person name="Dedysh S.N."/>
        </authorList>
    </citation>
    <scope>NUCLEOTIDE SEQUENCE [LARGE SCALE GENOMIC DNA]</scope>
    <source>
        <strain evidence="3 4">RX1</strain>
    </source>
</reference>
<sequence>MSDILQPDLCIVGGGASGLALAAEASSSDLSVVLVEKGEIGGDRLAQAIPSYALLAASRFAAHLRAGRRFGIDVDAPRIDFAQIRAHIAAAAAELAPNYSVARLEAMNVKVIRAPGRFTRADTLDAGGTTIKARHFVIATGASARPLAIPGLDLVRPLTYASLCRLEPPPRRPHCDRRRPAGRRLRKGCGGSAARSSCWRRRSCSRWRTRSSSLRCE</sequence>
<name>A0ABZ0HVL5_9HYPH</name>
<dbReference type="SUPFAM" id="SSF51905">
    <property type="entry name" value="FAD/NAD(P)-binding domain"/>
    <property type="match status" value="1"/>
</dbReference>
<dbReference type="InterPro" id="IPR036188">
    <property type="entry name" value="FAD/NAD-bd_sf"/>
</dbReference>
<dbReference type="RefSeq" id="WP_407340398.1">
    <property type="nucleotide sequence ID" value="NZ_CP136862.1"/>
</dbReference>
<organism evidence="3 4">
    <name type="scientific">Methylocapsa polymorpha</name>
    <dbReference type="NCBI Taxonomy" id="3080828"/>
    <lineage>
        <taxon>Bacteria</taxon>
        <taxon>Pseudomonadati</taxon>
        <taxon>Pseudomonadota</taxon>
        <taxon>Alphaproteobacteria</taxon>
        <taxon>Hyphomicrobiales</taxon>
        <taxon>Beijerinckiaceae</taxon>
        <taxon>Methylocapsa</taxon>
    </lineage>
</organism>
<dbReference type="PANTHER" id="PTHR43014">
    <property type="entry name" value="MERCURIC REDUCTASE"/>
    <property type="match status" value="1"/>
</dbReference>
<dbReference type="PANTHER" id="PTHR43014:SF2">
    <property type="entry name" value="MERCURIC REDUCTASE"/>
    <property type="match status" value="1"/>
</dbReference>
<dbReference type="Pfam" id="PF07992">
    <property type="entry name" value="Pyr_redox_2"/>
    <property type="match status" value="1"/>
</dbReference>
<dbReference type="InterPro" id="IPR023753">
    <property type="entry name" value="FAD/NAD-binding_dom"/>
</dbReference>
<keyword evidence="4" id="KW-1185">Reference proteome</keyword>
<evidence type="ECO:0000259" key="2">
    <source>
        <dbReference type="Pfam" id="PF07992"/>
    </source>
</evidence>
<protein>
    <submittedName>
        <fullName evidence="3">FAD-dependent oxidoreductase</fullName>
    </submittedName>
</protein>
<evidence type="ECO:0000256" key="1">
    <source>
        <dbReference type="SAM" id="MobiDB-lite"/>
    </source>
</evidence>
<feature type="domain" description="FAD/NAD(P)-binding" evidence="2">
    <location>
        <begin position="8"/>
        <end position="163"/>
    </location>
</feature>
<dbReference type="Proteomes" id="UP001626536">
    <property type="component" value="Chromosome"/>
</dbReference>
<accession>A0ABZ0HVL5</accession>
<dbReference type="PRINTS" id="PR00411">
    <property type="entry name" value="PNDRDTASEI"/>
</dbReference>
<gene>
    <name evidence="3" type="ORF">RZS28_05875</name>
</gene>
<proteinExistence type="predicted"/>